<organism evidence="7 8">
    <name type="scientific">Candidatus Portnoybacteria bacterium CG10_big_fil_rev_8_21_14_0_10_36_7</name>
    <dbReference type="NCBI Taxonomy" id="1974812"/>
    <lineage>
        <taxon>Bacteria</taxon>
        <taxon>Candidatus Portnoyibacteriota</taxon>
    </lineage>
</organism>
<dbReference type="PANTHER" id="PTHR15680:SF9">
    <property type="entry name" value="LARGE RIBOSOMAL SUBUNIT PROTEIN BL19M"/>
    <property type="match status" value="1"/>
</dbReference>
<sequence length="127" mass="14242">MKNLDLISQPYIKAEMPELSPGFSVKVHQRIKEGEKERVQIFEGLIIAVKHGRGITGTITVRKIAEGVGVERIFPIHAPTIVKIEVIRKAKVRRAKLYFLRGLSSKKTKAKTKELVTSIKVAESPKN</sequence>
<dbReference type="InterPro" id="IPR008991">
    <property type="entry name" value="Translation_prot_SH3-like_sf"/>
</dbReference>
<comment type="similarity">
    <text evidence="1 5 6">Belongs to the bacterial ribosomal protein bL19 family.</text>
</comment>
<evidence type="ECO:0000256" key="4">
    <source>
        <dbReference type="ARBA" id="ARBA00035171"/>
    </source>
</evidence>
<keyword evidence="2 5" id="KW-0689">Ribosomal protein</keyword>
<dbReference type="GO" id="GO:0003735">
    <property type="term" value="F:structural constituent of ribosome"/>
    <property type="evidence" value="ECO:0007669"/>
    <property type="project" value="InterPro"/>
</dbReference>
<evidence type="ECO:0000256" key="6">
    <source>
        <dbReference type="RuleBase" id="RU000559"/>
    </source>
</evidence>
<dbReference type="InterPro" id="IPR038657">
    <property type="entry name" value="Ribosomal_bL19_sf"/>
</dbReference>
<proteinExistence type="inferred from homology"/>
<dbReference type="NCBIfam" id="TIGR01024">
    <property type="entry name" value="rplS_bact"/>
    <property type="match status" value="1"/>
</dbReference>
<dbReference type="EMBL" id="PFDW01000065">
    <property type="protein sequence ID" value="PJE58005.1"/>
    <property type="molecule type" value="Genomic_DNA"/>
</dbReference>
<dbReference type="PROSITE" id="PS01015">
    <property type="entry name" value="RIBOSOMAL_L19"/>
    <property type="match status" value="1"/>
</dbReference>
<comment type="caution">
    <text evidence="7">The sequence shown here is derived from an EMBL/GenBank/DDBJ whole genome shotgun (WGS) entry which is preliminary data.</text>
</comment>
<dbReference type="PANTHER" id="PTHR15680">
    <property type="entry name" value="RIBOSOMAL PROTEIN L19"/>
    <property type="match status" value="1"/>
</dbReference>
<name>A0A2M8KDL5_9BACT</name>
<evidence type="ECO:0000256" key="2">
    <source>
        <dbReference type="ARBA" id="ARBA00022980"/>
    </source>
</evidence>
<dbReference type="GO" id="GO:0022625">
    <property type="term" value="C:cytosolic large ribosomal subunit"/>
    <property type="evidence" value="ECO:0007669"/>
    <property type="project" value="TreeGrafter"/>
</dbReference>
<evidence type="ECO:0000256" key="5">
    <source>
        <dbReference type="HAMAP-Rule" id="MF_00402"/>
    </source>
</evidence>
<evidence type="ECO:0000256" key="3">
    <source>
        <dbReference type="ARBA" id="ARBA00023274"/>
    </source>
</evidence>
<dbReference type="GO" id="GO:0006412">
    <property type="term" value="P:translation"/>
    <property type="evidence" value="ECO:0007669"/>
    <property type="project" value="UniProtKB-UniRule"/>
</dbReference>
<dbReference type="HAMAP" id="MF_00402">
    <property type="entry name" value="Ribosomal_bL19"/>
    <property type="match status" value="1"/>
</dbReference>
<accession>A0A2M8KDL5</accession>
<keyword evidence="3 5" id="KW-0687">Ribonucleoprotein</keyword>
<protein>
    <recommendedName>
        <fullName evidence="4 5">Large ribosomal subunit protein bL19</fullName>
    </recommendedName>
</protein>
<gene>
    <name evidence="5" type="primary">rplS</name>
    <name evidence="7" type="ORF">COU81_03210</name>
</gene>
<evidence type="ECO:0000313" key="8">
    <source>
        <dbReference type="Proteomes" id="UP000231450"/>
    </source>
</evidence>
<reference evidence="8" key="1">
    <citation type="submission" date="2017-09" db="EMBL/GenBank/DDBJ databases">
        <title>Depth-based differentiation of microbial function through sediment-hosted aquifers and enrichment of novel symbionts in the deep terrestrial subsurface.</title>
        <authorList>
            <person name="Probst A.J."/>
            <person name="Ladd B."/>
            <person name="Jarett J.K."/>
            <person name="Geller-Mcgrath D.E."/>
            <person name="Sieber C.M.K."/>
            <person name="Emerson J.B."/>
            <person name="Anantharaman K."/>
            <person name="Thomas B.C."/>
            <person name="Malmstrom R."/>
            <person name="Stieglmeier M."/>
            <person name="Klingl A."/>
            <person name="Woyke T."/>
            <person name="Ryan C.M."/>
            <person name="Banfield J.F."/>
        </authorList>
    </citation>
    <scope>NUCLEOTIDE SEQUENCE [LARGE SCALE GENOMIC DNA]</scope>
</reference>
<comment type="function">
    <text evidence="5 6">This protein is located at the 30S-50S ribosomal subunit interface and may play a role in the structure and function of the aminoacyl-tRNA binding site.</text>
</comment>
<dbReference type="Gene3D" id="2.30.30.790">
    <property type="match status" value="1"/>
</dbReference>
<dbReference type="PIRSF" id="PIRSF002191">
    <property type="entry name" value="Ribosomal_L19"/>
    <property type="match status" value="1"/>
</dbReference>
<evidence type="ECO:0000256" key="1">
    <source>
        <dbReference type="ARBA" id="ARBA00005781"/>
    </source>
</evidence>
<dbReference type="Proteomes" id="UP000231450">
    <property type="component" value="Unassembled WGS sequence"/>
</dbReference>
<dbReference type="PRINTS" id="PR00061">
    <property type="entry name" value="RIBOSOMALL19"/>
</dbReference>
<dbReference type="InterPro" id="IPR018257">
    <property type="entry name" value="Ribosomal_bL19_CS"/>
</dbReference>
<dbReference type="SUPFAM" id="SSF50104">
    <property type="entry name" value="Translation proteins SH3-like domain"/>
    <property type="match status" value="1"/>
</dbReference>
<dbReference type="Pfam" id="PF01245">
    <property type="entry name" value="Ribosomal_L19"/>
    <property type="match status" value="1"/>
</dbReference>
<dbReference type="InterPro" id="IPR001857">
    <property type="entry name" value="Ribosomal_bL19"/>
</dbReference>
<evidence type="ECO:0000313" key="7">
    <source>
        <dbReference type="EMBL" id="PJE58005.1"/>
    </source>
</evidence>
<dbReference type="AlphaFoldDB" id="A0A2M8KDL5"/>